<dbReference type="Pfam" id="PF03061">
    <property type="entry name" value="4HBT"/>
    <property type="match status" value="1"/>
</dbReference>
<dbReference type="GO" id="GO:0005829">
    <property type="term" value="C:cytosol"/>
    <property type="evidence" value="ECO:0007669"/>
    <property type="project" value="TreeGrafter"/>
</dbReference>
<dbReference type="CDD" id="cd03442">
    <property type="entry name" value="BFIT_BACH"/>
    <property type="match status" value="1"/>
</dbReference>
<evidence type="ECO:0000259" key="2">
    <source>
        <dbReference type="PROSITE" id="PS51770"/>
    </source>
</evidence>
<proteinExistence type="predicted"/>
<dbReference type="SUPFAM" id="SSF54637">
    <property type="entry name" value="Thioesterase/thiol ester dehydrase-isomerase"/>
    <property type="match status" value="1"/>
</dbReference>
<feature type="domain" description="HotDog ACOT-type" evidence="2">
    <location>
        <begin position="1"/>
        <end position="109"/>
    </location>
</feature>
<dbReference type="PANTHER" id="PTHR11049:SF31">
    <property type="entry name" value="HOTDOG ACOT-TYPE DOMAIN-CONTAINING PROTEIN"/>
    <property type="match status" value="1"/>
</dbReference>
<organism evidence="3">
    <name type="scientific">marine sediment metagenome</name>
    <dbReference type="NCBI Taxonomy" id="412755"/>
    <lineage>
        <taxon>unclassified sequences</taxon>
        <taxon>metagenomes</taxon>
        <taxon>ecological metagenomes</taxon>
    </lineage>
</organism>
<dbReference type="PANTHER" id="PTHR11049">
    <property type="entry name" value="ACYL COENZYME A THIOESTER HYDROLASE"/>
    <property type="match status" value="1"/>
</dbReference>
<dbReference type="GO" id="GO:0006637">
    <property type="term" value="P:acyl-CoA metabolic process"/>
    <property type="evidence" value="ECO:0007669"/>
    <property type="project" value="TreeGrafter"/>
</dbReference>
<evidence type="ECO:0000256" key="1">
    <source>
        <dbReference type="ARBA" id="ARBA00022801"/>
    </source>
</evidence>
<dbReference type="GO" id="GO:0052816">
    <property type="term" value="F:long-chain fatty acyl-CoA hydrolase activity"/>
    <property type="evidence" value="ECO:0007669"/>
    <property type="project" value="TreeGrafter"/>
</dbReference>
<keyword evidence="1" id="KW-0378">Hydrolase</keyword>
<dbReference type="InterPro" id="IPR006683">
    <property type="entry name" value="Thioestr_dom"/>
</dbReference>
<sequence length="119" mass="13173">MELITSKICMTKDVGLHGNLFGGNMMAWADEAAAIYAKDKVDHDLVVTRHIGEINFTKPVKVGTTIKFYGNNCSFGNSNITFDLTVIDTDGAVYFTTSFTFVTVDQDGNKIKLFKHNQV</sequence>
<comment type="caution">
    <text evidence="3">The sequence shown here is derived from an EMBL/GenBank/DDBJ whole genome shotgun (WGS) entry which is preliminary data.</text>
</comment>
<dbReference type="PROSITE" id="PS51770">
    <property type="entry name" value="HOTDOG_ACOT"/>
    <property type="match status" value="1"/>
</dbReference>
<reference evidence="3" key="1">
    <citation type="journal article" date="2015" name="Nature">
        <title>Complex archaea that bridge the gap between prokaryotes and eukaryotes.</title>
        <authorList>
            <person name="Spang A."/>
            <person name="Saw J.H."/>
            <person name="Jorgensen S.L."/>
            <person name="Zaremba-Niedzwiedzka K."/>
            <person name="Martijn J."/>
            <person name="Lind A.E."/>
            <person name="van Eijk R."/>
            <person name="Schleper C."/>
            <person name="Guy L."/>
            <person name="Ettema T.J."/>
        </authorList>
    </citation>
    <scope>NUCLEOTIDE SEQUENCE</scope>
</reference>
<name>A0A0F9QDM3_9ZZZZ</name>
<dbReference type="Gene3D" id="3.10.129.10">
    <property type="entry name" value="Hotdog Thioesterase"/>
    <property type="match status" value="1"/>
</dbReference>
<evidence type="ECO:0000313" key="3">
    <source>
        <dbReference type="EMBL" id="KKN03318.1"/>
    </source>
</evidence>
<protein>
    <recommendedName>
        <fullName evidence="2">HotDog ACOT-type domain-containing protein</fullName>
    </recommendedName>
</protein>
<dbReference type="InterPro" id="IPR029069">
    <property type="entry name" value="HotDog_dom_sf"/>
</dbReference>
<dbReference type="EMBL" id="LAZR01005046">
    <property type="protein sequence ID" value="KKN03318.1"/>
    <property type="molecule type" value="Genomic_DNA"/>
</dbReference>
<dbReference type="InterPro" id="IPR040170">
    <property type="entry name" value="Cytosol_ACT"/>
</dbReference>
<accession>A0A0F9QDM3</accession>
<gene>
    <name evidence="3" type="ORF">LCGC14_1108830</name>
</gene>
<dbReference type="InterPro" id="IPR033120">
    <property type="entry name" value="HOTDOG_ACOT"/>
</dbReference>
<dbReference type="GO" id="GO:0009062">
    <property type="term" value="P:fatty acid catabolic process"/>
    <property type="evidence" value="ECO:0007669"/>
    <property type="project" value="TreeGrafter"/>
</dbReference>
<dbReference type="AlphaFoldDB" id="A0A0F9QDM3"/>